<feature type="compositionally biased region" description="Polar residues" evidence="1">
    <location>
        <begin position="23"/>
        <end position="34"/>
    </location>
</feature>
<dbReference type="EMBL" id="CATQJL010000112">
    <property type="protein sequence ID" value="CAJ0595248.1"/>
    <property type="molecule type" value="Genomic_DNA"/>
</dbReference>
<proteinExistence type="predicted"/>
<comment type="caution">
    <text evidence="2">The sequence shown here is derived from an EMBL/GenBank/DDBJ whole genome shotgun (WGS) entry which is preliminary data.</text>
</comment>
<dbReference type="Proteomes" id="UP001176961">
    <property type="component" value="Unassembled WGS sequence"/>
</dbReference>
<feature type="compositionally biased region" description="Polar residues" evidence="1">
    <location>
        <begin position="1"/>
        <end position="16"/>
    </location>
</feature>
<keyword evidence="4" id="KW-1185">Reference proteome</keyword>
<evidence type="ECO:0000313" key="3">
    <source>
        <dbReference type="EMBL" id="CAJ0595249.1"/>
    </source>
</evidence>
<evidence type="ECO:0000313" key="4">
    <source>
        <dbReference type="Proteomes" id="UP001176961"/>
    </source>
</evidence>
<protein>
    <submittedName>
        <fullName evidence="2">Uncharacterized protein</fullName>
    </submittedName>
</protein>
<accession>A0AA36M0X8</accession>
<reference evidence="2" key="1">
    <citation type="submission" date="2023-07" db="EMBL/GenBank/DDBJ databases">
        <authorList>
            <consortium name="CYATHOMIX"/>
        </authorList>
    </citation>
    <scope>NUCLEOTIDE SEQUENCE</scope>
    <source>
        <strain evidence="2">N/A</strain>
    </source>
</reference>
<sequence>MQAESTPKSQAIQSFGASKEAKQGTSRTATPKATTSTCYMQLGDEAFKGGPVDTVFKTAPNVELIFCYEMDDQAPGYY</sequence>
<gene>
    <name evidence="2" type="ORF">CYNAS_LOCUS7231</name>
    <name evidence="3" type="ORF">CYNAS_LOCUS7232</name>
</gene>
<evidence type="ECO:0000313" key="2">
    <source>
        <dbReference type="EMBL" id="CAJ0595248.1"/>
    </source>
</evidence>
<dbReference type="AlphaFoldDB" id="A0AA36M0X8"/>
<name>A0AA36M0X8_CYLNA</name>
<dbReference type="EMBL" id="CATQJL010000112">
    <property type="protein sequence ID" value="CAJ0595249.1"/>
    <property type="molecule type" value="Genomic_DNA"/>
</dbReference>
<organism evidence="2 4">
    <name type="scientific">Cylicocyclus nassatus</name>
    <name type="common">Nematode worm</name>
    <dbReference type="NCBI Taxonomy" id="53992"/>
    <lineage>
        <taxon>Eukaryota</taxon>
        <taxon>Metazoa</taxon>
        <taxon>Ecdysozoa</taxon>
        <taxon>Nematoda</taxon>
        <taxon>Chromadorea</taxon>
        <taxon>Rhabditida</taxon>
        <taxon>Rhabditina</taxon>
        <taxon>Rhabditomorpha</taxon>
        <taxon>Strongyloidea</taxon>
        <taxon>Strongylidae</taxon>
        <taxon>Cylicocyclus</taxon>
    </lineage>
</organism>
<evidence type="ECO:0000256" key="1">
    <source>
        <dbReference type="SAM" id="MobiDB-lite"/>
    </source>
</evidence>
<feature type="region of interest" description="Disordered" evidence="1">
    <location>
        <begin position="1"/>
        <end position="34"/>
    </location>
</feature>